<dbReference type="GO" id="GO:0005886">
    <property type="term" value="C:plasma membrane"/>
    <property type="evidence" value="ECO:0007669"/>
    <property type="project" value="UniProtKB-SubCell"/>
</dbReference>
<comment type="subcellular location">
    <subcellularLocation>
        <location evidence="1">Cell membrane</location>
        <topology evidence="1">Multi-pass membrane protein</topology>
    </subcellularLocation>
</comment>
<evidence type="ECO:0000313" key="9">
    <source>
        <dbReference type="Proteomes" id="UP000228535"/>
    </source>
</evidence>
<organism evidence="8 9">
    <name type="scientific">Hymenobacter chitinivorans DSM 11115</name>
    <dbReference type="NCBI Taxonomy" id="1121954"/>
    <lineage>
        <taxon>Bacteria</taxon>
        <taxon>Pseudomonadati</taxon>
        <taxon>Bacteroidota</taxon>
        <taxon>Cytophagia</taxon>
        <taxon>Cytophagales</taxon>
        <taxon>Hymenobacteraceae</taxon>
        <taxon>Hymenobacter</taxon>
    </lineage>
</organism>
<feature type="transmembrane region" description="Helical" evidence="6">
    <location>
        <begin position="48"/>
        <end position="73"/>
    </location>
</feature>
<dbReference type="AlphaFoldDB" id="A0A2M9AQL7"/>
<evidence type="ECO:0000256" key="3">
    <source>
        <dbReference type="ARBA" id="ARBA00022692"/>
    </source>
</evidence>
<dbReference type="OrthoDB" id="762068at2"/>
<dbReference type="InterPro" id="IPR010432">
    <property type="entry name" value="RDD"/>
</dbReference>
<proteinExistence type="predicted"/>
<dbReference type="Pfam" id="PF06271">
    <property type="entry name" value="RDD"/>
    <property type="match status" value="1"/>
</dbReference>
<evidence type="ECO:0000256" key="1">
    <source>
        <dbReference type="ARBA" id="ARBA00004651"/>
    </source>
</evidence>
<protein>
    <submittedName>
        <fullName evidence="8">Putative RDD family membrane protein YckC</fullName>
    </submittedName>
</protein>
<dbReference type="EMBL" id="PGFA01000005">
    <property type="protein sequence ID" value="PJJ47997.1"/>
    <property type="molecule type" value="Genomic_DNA"/>
</dbReference>
<dbReference type="PANTHER" id="PTHR36115:SF4">
    <property type="entry name" value="MEMBRANE PROTEIN"/>
    <property type="match status" value="1"/>
</dbReference>
<keyword evidence="2" id="KW-1003">Cell membrane</keyword>
<feature type="transmembrane region" description="Helical" evidence="6">
    <location>
        <begin position="79"/>
        <end position="97"/>
    </location>
</feature>
<evidence type="ECO:0000259" key="7">
    <source>
        <dbReference type="Pfam" id="PF06271"/>
    </source>
</evidence>
<keyword evidence="5 6" id="KW-0472">Membrane</keyword>
<comment type="caution">
    <text evidence="8">The sequence shown here is derived from an EMBL/GenBank/DDBJ whole genome shotgun (WGS) entry which is preliminary data.</text>
</comment>
<feature type="domain" description="RDD" evidence="7">
    <location>
        <begin position="34"/>
        <end position="144"/>
    </location>
</feature>
<dbReference type="Proteomes" id="UP000228535">
    <property type="component" value="Unassembled WGS sequence"/>
</dbReference>
<keyword evidence="9" id="KW-1185">Reference proteome</keyword>
<keyword evidence="3 6" id="KW-0812">Transmembrane</keyword>
<gene>
    <name evidence="8" type="ORF">CLV45_4688</name>
</gene>
<evidence type="ECO:0000313" key="8">
    <source>
        <dbReference type="EMBL" id="PJJ47997.1"/>
    </source>
</evidence>
<name>A0A2M9AQL7_9BACT</name>
<evidence type="ECO:0000256" key="4">
    <source>
        <dbReference type="ARBA" id="ARBA00022989"/>
    </source>
</evidence>
<evidence type="ECO:0000256" key="6">
    <source>
        <dbReference type="SAM" id="Phobius"/>
    </source>
</evidence>
<reference evidence="8 9" key="1">
    <citation type="submission" date="2017-11" db="EMBL/GenBank/DDBJ databases">
        <title>Genomic Encyclopedia of Archaeal and Bacterial Type Strains, Phase II (KMG-II): From Individual Species to Whole Genera.</title>
        <authorList>
            <person name="Goeker M."/>
        </authorList>
    </citation>
    <scope>NUCLEOTIDE SEQUENCE [LARGE SCALE GENOMIC DNA]</scope>
    <source>
        <strain evidence="8 9">DSM 11115</strain>
    </source>
</reference>
<keyword evidence="4 6" id="KW-1133">Transmembrane helix</keyword>
<dbReference type="PANTHER" id="PTHR36115">
    <property type="entry name" value="PROLINE-RICH ANTIGEN HOMOLOG-RELATED"/>
    <property type="match status" value="1"/>
</dbReference>
<evidence type="ECO:0000256" key="2">
    <source>
        <dbReference type="ARBA" id="ARBA00022475"/>
    </source>
</evidence>
<accession>A0A2M9AQL7</accession>
<evidence type="ECO:0000256" key="5">
    <source>
        <dbReference type="ARBA" id="ARBA00023136"/>
    </source>
</evidence>
<dbReference type="InterPro" id="IPR051791">
    <property type="entry name" value="Pra-immunoreactive"/>
</dbReference>
<dbReference type="RefSeq" id="WP_100338913.1">
    <property type="nucleotide sequence ID" value="NZ_PGFA01000005.1"/>
</dbReference>
<sequence length="163" mass="17766">MQQDYLDQDYTDDRVENPSVFADLLDSPLALTLATSGQRFANSVIDTIAFYMLFFALAVVLGILSAVIGNAAIVDSLDGPLGTLLSLGVLFAYYFGMELLTGRTLGKLITRTRVVMEDGTKPTASAIAKRTLCRMIPFEAFSFLTDGPGMHDRLSNTRVVKTN</sequence>